<feature type="signal peptide" evidence="5">
    <location>
        <begin position="1"/>
        <end position="20"/>
    </location>
</feature>
<dbReference type="PROSITE" id="PS51347">
    <property type="entry name" value="PHOSPHOTRIESTERASE_2"/>
    <property type="match status" value="1"/>
</dbReference>
<dbReference type="OrthoDB" id="9795018at2"/>
<name>A0A5B8RTX5_9BURK</name>
<feature type="binding site" evidence="3">
    <location>
        <position position="53"/>
    </location>
    <ligand>
        <name>a divalent metal cation</name>
        <dbReference type="ChEBI" id="CHEBI:60240"/>
        <label>1</label>
    </ligand>
</feature>
<dbReference type="PROSITE" id="PS51257">
    <property type="entry name" value="PROKAR_LIPOPROTEIN"/>
    <property type="match status" value="1"/>
</dbReference>
<feature type="chain" id="PRO_5022731715" evidence="5">
    <location>
        <begin position="21"/>
        <end position="370"/>
    </location>
</feature>
<feature type="binding site" evidence="3">
    <location>
        <position position="246"/>
    </location>
    <ligand>
        <name>a divalent metal cation</name>
        <dbReference type="ChEBI" id="CHEBI:60240"/>
        <label>2</label>
    </ligand>
</feature>
<evidence type="ECO:0000313" key="6">
    <source>
        <dbReference type="EMBL" id="QEA13016.1"/>
    </source>
</evidence>
<sequence>MRMRTLWLPLVVGAALVACGGGSDGNALPDISGKVLTVNGPMEPAKLGITLPHEHIFINFAPLDHIVPEPTDINVLTPDRNPGGLTYYPDALEEIERFKDFGGGTIVDVTNFGLSRDPNALKKISDESGLNVIMGAGVYMRPFHPADMDKVTVEELTQIIVDDVTVGAQGTEIRSGVIGEIGLGDFSTPDTLIDNEVKSVTAAARASRLTGAPINLHTFVTERAAHEVLDILEKEGVDLNHVTMSHVGGSASFDMDAIVRLIDRGVYVERDFLGQAPGSAMGGSRPEQVADWVVELAARGDKYAKRILLSHDICIQDQLYMNQGGGYAYILEKVVPLLEGRVSAGVIDDILKNNPQRALAFTRPQELRKS</sequence>
<dbReference type="InterPro" id="IPR032466">
    <property type="entry name" value="Metal_Hydrolase"/>
</dbReference>
<comment type="cofactor">
    <cofactor evidence="3">
        <name>a divalent metal cation</name>
        <dbReference type="ChEBI" id="CHEBI:60240"/>
    </cofactor>
    <text evidence="3">Binds 2 divalent metal cations per subunit.</text>
</comment>
<dbReference type="GO" id="GO:0016788">
    <property type="term" value="F:hydrolase activity, acting on ester bonds"/>
    <property type="evidence" value="ECO:0007669"/>
    <property type="project" value="InterPro"/>
</dbReference>
<protein>
    <submittedName>
        <fullName evidence="6">Aryldialkylphosphatase</fullName>
    </submittedName>
</protein>
<evidence type="ECO:0000256" key="5">
    <source>
        <dbReference type="SAM" id="SignalP"/>
    </source>
</evidence>
<feature type="binding site" evidence="3">
    <location>
        <position position="217"/>
    </location>
    <ligand>
        <name>a divalent metal cation</name>
        <dbReference type="ChEBI" id="CHEBI:60240"/>
        <label>2</label>
    </ligand>
</feature>
<organism evidence="6 7">
    <name type="scientific">Comamonas flocculans</name>
    <dbReference type="NCBI Taxonomy" id="2597701"/>
    <lineage>
        <taxon>Bacteria</taxon>
        <taxon>Pseudomonadati</taxon>
        <taxon>Pseudomonadota</taxon>
        <taxon>Betaproteobacteria</taxon>
        <taxon>Burkholderiales</taxon>
        <taxon>Comamonadaceae</taxon>
        <taxon>Comamonas</taxon>
    </lineage>
</organism>
<dbReference type="GO" id="GO:0008270">
    <property type="term" value="F:zinc ion binding"/>
    <property type="evidence" value="ECO:0007669"/>
    <property type="project" value="InterPro"/>
</dbReference>
<keyword evidence="1 3" id="KW-0479">Metal-binding</keyword>
<keyword evidence="5" id="KW-0732">Signal</keyword>
<dbReference type="EMBL" id="CP042344">
    <property type="protein sequence ID" value="QEA13016.1"/>
    <property type="molecule type" value="Genomic_DNA"/>
</dbReference>
<feature type="binding site" evidence="3">
    <location>
        <position position="180"/>
    </location>
    <ligand>
        <name>a divalent metal cation</name>
        <dbReference type="ChEBI" id="CHEBI:60240"/>
        <label>1</label>
    </ligand>
</feature>
<comment type="similarity">
    <text evidence="4">Belongs to the metallo-dependent hydrolases superfamily. Phosphotriesterase family.</text>
</comment>
<comment type="caution">
    <text evidence="4">Lacks conserved residue(s) required for the propagation of feature annotation.</text>
</comment>
<proteinExistence type="inferred from homology"/>
<dbReference type="AlphaFoldDB" id="A0A5B8RTX5"/>
<evidence type="ECO:0000256" key="4">
    <source>
        <dbReference type="PROSITE-ProRule" id="PRU00679"/>
    </source>
</evidence>
<dbReference type="Gene3D" id="3.20.20.140">
    <property type="entry name" value="Metal-dependent hydrolases"/>
    <property type="match status" value="1"/>
</dbReference>
<evidence type="ECO:0000256" key="3">
    <source>
        <dbReference type="PIRSR" id="PIRSR601559-52"/>
    </source>
</evidence>
<dbReference type="InterPro" id="IPR001559">
    <property type="entry name" value="Phosphotriesterase"/>
</dbReference>
<keyword evidence="7" id="KW-1185">Reference proteome</keyword>
<feature type="binding site" evidence="3">
    <location>
        <position position="180"/>
    </location>
    <ligand>
        <name>a divalent metal cation</name>
        <dbReference type="ChEBI" id="CHEBI:60240"/>
        <label>2</label>
    </ligand>
</feature>
<reference evidence="6 7" key="1">
    <citation type="submission" date="2019-07" db="EMBL/GenBank/DDBJ databases">
        <title>Complete genome sequence of Comamonas sp. NLF 7-7 isolated from livestock.</title>
        <authorList>
            <person name="Kim D.H."/>
            <person name="Kim J.G."/>
        </authorList>
    </citation>
    <scope>NUCLEOTIDE SEQUENCE [LARGE SCALE GENOMIC DNA]</scope>
    <source>
        <strain evidence="6 7">NLF 7-7</strain>
    </source>
</reference>
<dbReference type="Pfam" id="PF02126">
    <property type="entry name" value="PTE"/>
    <property type="match status" value="1"/>
</dbReference>
<evidence type="ECO:0000313" key="7">
    <source>
        <dbReference type="Proteomes" id="UP000321199"/>
    </source>
</evidence>
<dbReference type="PANTHER" id="PTHR10819:SF3">
    <property type="entry name" value="PHOSPHOTRIESTERASE-RELATED PROTEIN"/>
    <property type="match status" value="1"/>
</dbReference>
<evidence type="ECO:0000256" key="1">
    <source>
        <dbReference type="ARBA" id="ARBA00022723"/>
    </source>
</evidence>
<dbReference type="PANTHER" id="PTHR10819">
    <property type="entry name" value="PHOSPHOTRIESTERASE-RELATED"/>
    <property type="match status" value="1"/>
</dbReference>
<gene>
    <name evidence="6" type="ORF">FOZ74_08225</name>
</gene>
<evidence type="ECO:0000256" key="2">
    <source>
        <dbReference type="ARBA" id="ARBA00022801"/>
    </source>
</evidence>
<feature type="binding site" evidence="3">
    <location>
        <position position="55"/>
    </location>
    <ligand>
        <name>a divalent metal cation</name>
        <dbReference type="ChEBI" id="CHEBI:60240"/>
        <label>1</label>
    </ligand>
</feature>
<dbReference type="InterPro" id="IPR017947">
    <property type="entry name" value="AryldialkylPase_Zn-BS"/>
</dbReference>
<keyword evidence="2" id="KW-0378">Hydrolase</keyword>
<feature type="binding site" evidence="3">
    <location>
        <position position="312"/>
    </location>
    <ligand>
        <name>a divalent metal cation</name>
        <dbReference type="ChEBI" id="CHEBI:60240"/>
        <label>1</label>
    </ligand>
</feature>
<dbReference type="PROSITE" id="PS01322">
    <property type="entry name" value="PHOSPHOTRIESTERASE_1"/>
    <property type="match status" value="1"/>
</dbReference>
<dbReference type="Proteomes" id="UP000321199">
    <property type="component" value="Chromosome"/>
</dbReference>
<dbReference type="SUPFAM" id="SSF51556">
    <property type="entry name" value="Metallo-dependent hydrolases"/>
    <property type="match status" value="1"/>
</dbReference>
<accession>A0A5B8RTX5</accession>
<dbReference type="KEGG" id="cof:FOZ74_08225"/>